<dbReference type="PANTHER" id="PTHR30531">
    <property type="entry name" value="FLAGELLAR BIOSYNTHETIC PROTEIN FLHB"/>
    <property type="match status" value="1"/>
</dbReference>
<dbReference type="GO" id="GO:0005886">
    <property type="term" value="C:plasma membrane"/>
    <property type="evidence" value="ECO:0007669"/>
    <property type="project" value="TreeGrafter"/>
</dbReference>
<dbReference type="GO" id="GO:0009306">
    <property type="term" value="P:protein secretion"/>
    <property type="evidence" value="ECO:0007669"/>
    <property type="project" value="InterPro"/>
</dbReference>
<keyword evidence="1" id="KW-0282">Flagellum</keyword>
<evidence type="ECO:0000313" key="2">
    <source>
        <dbReference type="Proteomes" id="UP000184604"/>
    </source>
</evidence>
<name>A0A1L5FD68_CLOKL</name>
<dbReference type="InterPro" id="IPR029025">
    <property type="entry name" value="T3SS_substrate_exporter_C"/>
</dbReference>
<dbReference type="PANTHER" id="PTHR30531:SF12">
    <property type="entry name" value="FLAGELLAR BIOSYNTHETIC PROTEIN FLHB"/>
    <property type="match status" value="1"/>
</dbReference>
<organism evidence="1 2">
    <name type="scientific">Clostridium kluyveri</name>
    <dbReference type="NCBI Taxonomy" id="1534"/>
    <lineage>
        <taxon>Bacteria</taxon>
        <taxon>Bacillati</taxon>
        <taxon>Bacillota</taxon>
        <taxon>Clostridia</taxon>
        <taxon>Eubacteriales</taxon>
        <taxon>Clostridiaceae</taxon>
        <taxon>Clostridium</taxon>
    </lineage>
</organism>
<dbReference type="InterPro" id="IPR006135">
    <property type="entry name" value="T3SS_substrate_exporter"/>
</dbReference>
<reference evidence="1 2" key="1">
    <citation type="submission" date="2016-12" db="EMBL/GenBank/DDBJ databases">
        <title>Complete genome sequence of Clostridium kluyveri JZZ isolated from the pit mud of a Chinese flavor liquor-making factory.</title>
        <authorList>
            <person name="Wang Y."/>
        </authorList>
    </citation>
    <scope>NUCLEOTIDE SEQUENCE [LARGE SCALE GENOMIC DNA]</scope>
    <source>
        <strain evidence="1 2">JZZ</strain>
    </source>
</reference>
<accession>A0A1L5FD68</accession>
<dbReference type="AlphaFoldDB" id="A0A1L5FD68"/>
<dbReference type="SUPFAM" id="SSF160544">
    <property type="entry name" value="EscU C-terminal domain-like"/>
    <property type="match status" value="1"/>
</dbReference>
<sequence>MKNRKKAVALKYEPTYEAPMVTAAGIGQIADNILNKARESNIPIVYDQELTNLLSNVDIGNSIPIELYDAVAKVIAYVVDVDENISRR</sequence>
<dbReference type="Pfam" id="PF01312">
    <property type="entry name" value="Bac_export_2"/>
    <property type="match status" value="1"/>
</dbReference>
<dbReference type="Gene3D" id="3.40.1690.10">
    <property type="entry name" value="secretion proteins EscU"/>
    <property type="match status" value="1"/>
</dbReference>
<dbReference type="OrthoDB" id="9810419at2"/>
<dbReference type="RefSeq" id="WP_073540609.1">
    <property type="nucleotide sequence ID" value="NZ_CP018335.1"/>
</dbReference>
<gene>
    <name evidence="1" type="ORF">BS101_20685</name>
</gene>
<keyword evidence="1" id="KW-0966">Cell projection</keyword>
<dbReference type="EMBL" id="CP018335">
    <property type="protein sequence ID" value="APM40951.1"/>
    <property type="molecule type" value="Genomic_DNA"/>
</dbReference>
<protein>
    <submittedName>
        <fullName evidence="1">Flagellar biogenesis protein</fullName>
    </submittedName>
</protein>
<keyword evidence="1" id="KW-0969">Cilium</keyword>
<proteinExistence type="predicted"/>
<evidence type="ECO:0000313" key="1">
    <source>
        <dbReference type="EMBL" id="APM40951.1"/>
    </source>
</evidence>
<dbReference type="Proteomes" id="UP000184604">
    <property type="component" value="Chromosome"/>
</dbReference>